<proteinExistence type="predicted"/>
<evidence type="ECO:0000313" key="5">
    <source>
        <dbReference type="EMBL" id="MFC5810119.1"/>
    </source>
</evidence>
<keyword evidence="3" id="KW-0472">Membrane</keyword>
<protein>
    <submittedName>
        <fullName evidence="5">PP2C family protein-serine/threonine phosphatase</fullName>
        <ecNumber evidence="5">3.1.3.16</ecNumber>
    </submittedName>
</protein>
<feature type="transmembrane region" description="Helical" evidence="3">
    <location>
        <begin position="56"/>
        <end position="82"/>
    </location>
</feature>
<dbReference type="Gene3D" id="3.60.40.10">
    <property type="entry name" value="PPM-type phosphatase domain"/>
    <property type="match status" value="1"/>
</dbReference>
<name>A0ABW1BBC7_9ACTN</name>
<dbReference type="RefSeq" id="WP_272168342.1">
    <property type="nucleotide sequence ID" value="NZ_JAQOSL010000003.1"/>
</dbReference>
<keyword evidence="6" id="KW-1185">Reference proteome</keyword>
<evidence type="ECO:0000256" key="3">
    <source>
        <dbReference type="SAM" id="Phobius"/>
    </source>
</evidence>
<keyword evidence="3" id="KW-0812">Transmembrane</keyword>
<reference evidence="6" key="1">
    <citation type="journal article" date="2019" name="Int. J. Syst. Evol. Microbiol.">
        <title>The Global Catalogue of Microorganisms (GCM) 10K type strain sequencing project: providing services to taxonomists for standard genome sequencing and annotation.</title>
        <authorList>
            <consortium name="The Broad Institute Genomics Platform"/>
            <consortium name="The Broad Institute Genome Sequencing Center for Infectious Disease"/>
            <person name="Wu L."/>
            <person name="Ma J."/>
        </authorList>
    </citation>
    <scope>NUCLEOTIDE SEQUENCE [LARGE SCALE GENOMIC DNA]</scope>
    <source>
        <strain evidence="6">JCM 9918</strain>
    </source>
</reference>
<comment type="caution">
    <text evidence="5">The sequence shown here is derived from an EMBL/GenBank/DDBJ whole genome shotgun (WGS) entry which is preliminary data.</text>
</comment>
<evidence type="ECO:0000259" key="4">
    <source>
        <dbReference type="SMART" id="SM00331"/>
    </source>
</evidence>
<dbReference type="SMART" id="SM00331">
    <property type="entry name" value="PP2C_SIG"/>
    <property type="match status" value="1"/>
</dbReference>
<dbReference type="PANTHER" id="PTHR43156:SF2">
    <property type="entry name" value="STAGE II SPORULATION PROTEIN E"/>
    <property type="match status" value="1"/>
</dbReference>
<evidence type="ECO:0000256" key="2">
    <source>
        <dbReference type="SAM" id="MobiDB-lite"/>
    </source>
</evidence>
<evidence type="ECO:0000313" key="6">
    <source>
        <dbReference type="Proteomes" id="UP001596112"/>
    </source>
</evidence>
<organism evidence="5 6">
    <name type="scientific">Streptomyces heilongjiangensis</name>
    <dbReference type="NCBI Taxonomy" id="945052"/>
    <lineage>
        <taxon>Bacteria</taxon>
        <taxon>Bacillati</taxon>
        <taxon>Actinomycetota</taxon>
        <taxon>Actinomycetes</taxon>
        <taxon>Kitasatosporales</taxon>
        <taxon>Streptomycetaceae</taxon>
        <taxon>Streptomyces</taxon>
    </lineage>
</organism>
<evidence type="ECO:0000256" key="1">
    <source>
        <dbReference type="ARBA" id="ARBA00022801"/>
    </source>
</evidence>
<dbReference type="Pfam" id="PF07228">
    <property type="entry name" value="SpoIIE"/>
    <property type="match status" value="1"/>
</dbReference>
<feature type="compositionally biased region" description="Low complexity" evidence="2">
    <location>
        <begin position="314"/>
        <end position="328"/>
    </location>
</feature>
<dbReference type="EMBL" id="JBHSNZ010000014">
    <property type="protein sequence ID" value="MFC5810119.1"/>
    <property type="molecule type" value="Genomic_DNA"/>
</dbReference>
<dbReference type="InterPro" id="IPR036457">
    <property type="entry name" value="PPM-type-like_dom_sf"/>
</dbReference>
<sequence>MRMPRPRARRAPDPVERQQPLRVRGRSVAWLPPLVVLCAVPVVDWSTGGDFRVLSWLVLVPGIAAAVCGVWTTALFAVVAMLVYFAGDTSWPHQYRSGLPDFILLAAGGLMAVLACAVRLRGQERMLHMRAVVDTTRKILLRQLPPHVGGLDHAELYLAADSEARVGGDFYDIQPSPYGTRVLVGDVQGKGLGAVEAASVLLGTFREAAYYEAEPGTVAERLETRMIRHVRYCAHVGRGDAERFATAVLLDFPELRSERTDWGPDTTGLGTLTVDIVNFGHEPPLLVSPHGVRVLTLDAGLPLGMSELAPVDDPTGTSPTTRGPGRAGITVRLAPDESLLLVTDGVTEARDRDGAFFPLSAYLNRAVAADPRAAADPAALVRLVHDGVLGHTGGHLDDDTTIFVVRRGTGTGHAPGAPTDS</sequence>
<dbReference type="Proteomes" id="UP001596112">
    <property type="component" value="Unassembled WGS sequence"/>
</dbReference>
<feature type="domain" description="PPM-type phosphatase" evidence="4">
    <location>
        <begin position="151"/>
        <end position="407"/>
    </location>
</feature>
<gene>
    <name evidence="5" type="ORF">ACFQGO_21880</name>
</gene>
<keyword evidence="3" id="KW-1133">Transmembrane helix</keyword>
<dbReference type="EC" id="3.1.3.16" evidence="5"/>
<feature type="region of interest" description="Disordered" evidence="2">
    <location>
        <begin position="308"/>
        <end position="328"/>
    </location>
</feature>
<dbReference type="InterPro" id="IPR052016">
    <property type="entry name" value="Bact_Sigma-Reg"/>
</dbReference>
<dbReference type="PANTHER" id="PTHR43156">
    <property type="entry name" value="STAGE II SPORULATION PROTEIN E-RELATED"/>
    <property type="match status" value="1"/>
</dbReference>
<dbReference type="InterPro" id="IPR001932">
    <property type="entry name" value="PPM-type_phosphatase-like_dom"/>
</dbReference>
<dbReference type="GO" id="GO:0004722">
    <property type="term" value="F:protein serine/threonine phosphatase activity"/>
    <property type="evidence" value="ECO:0007669"/>
    <property type="project" value="UniProtKB-EC"/>
</dbReference>
<accession>A0ABW1BBC7</accession>
<feature type="transmembrane region" description="Helical" evidence="3">
    <location>
        <begin position="102"/>
        <end position="120"/>
    </location>
</feature>
<keyword evidence="1 5" id="KW-0378">Hydrolase</keyword>